<protein>
    <recommendedName>
        <fullName evidence="1">DUF6589 domain-containing protein</fullName>
    </recommendedName>
</protein>
<evidence type="ECO:0000313" key="2">
    <source>
        <dbReference type="EMBL" id="TFK20867.1"/>
    </source>
</evidence>
<evidence type="ECO:0000313" key="3">
    <source>
        <dbReference type="Proteomes" id="UP000307440"/>
    </source>
</evidence>
<dbReference type="Pfam" id="PF20231">
    <property type="entry name" value="DUF6589"/>
    <property type="match status" value="1"/>
</dbReference>
<dbReference type="EMBL" id="ML210285">
    <property type="protein sequence ID" value="TFK20867.1"/>
    <property type="molecule type" value="Genomic_DNA"/>
</dbReference>
<name>A0A5C3KLL1_COPMA</name>
<accession>A0A5C3KLL1</accession>
<proteinExistence type="predicted"/>
<dbReference type="Proteomes" id="UP000307440">
    <property type="component" value="Unassembled WGS sequence"/>
</dbReference>
<keyword evidence="3" id="KW-1185">Reference proteome</keyword>
<dbReference type="OrthoDB" id="4743193at2759"/>
<reference evidence="2 3" key="1">
    <citation type="journal article" date="2019" name="Nat. Ecol. Evol.">
        <title>Megaphylogeny resolves global patterns of mushroom evolution.</title>
        <authorList>
            <person name="Varga T."/>
            <person name="Krizsan K."/>
            <person name="Foldi C."/>
            <person name="Dima B."/>
            <person name="Sanchez-Garcia M."/>
            <person name="Sanchez-Ramirez S."/>
            <person name="Szollosi G.J."/>
            <person name="Szarkandi J.G."/>
            <person name="Papp V."/>
            <person name="Albert L."/>
            <person name="Andreopoulos W."/>
            <person name="Angelini C."/>
            <person name="Antonin V."/>
            <person name="Barry K.W."/>
            <person name="Bougher N.L."/>
            <person name="Buchanan P."/>
            <person name="Buyck B."/>
            <person name="Bense V."/>
            <person name="Catcheside P."/>
            <person name="Chovatia M."/>
            <person name="Cooper J."/>
            <person name="Damon W."/>
            <person name="Desjardin D."/>
            <person name="Finy P."/>
            <person name="Geml J."/>
            <person name="Haridas S."/>
            <person name="Hughes K."/>
            <person name="Justo A."/>
            <person name="Karasinski D."/>
            <person name="Kautmanova I."/>
            <person name="Kiss B."/>
            <person name="Kocsube S."/>
            <person name="Kotiranta H."/>
            <person name="LaButti K.M."/>
            <person name="Lechner B.E."/>
            <person name="Liimatainen K."/>
            <person name="Lipzen A."/>
            <person name="Lukacs Z."/>
            <person name="Mihaltcheva S."/>
            <person name="Morgado L.N."/>
            <person name="Niskanen T."/>
            <person name="Noordeloos M.E."/>
            <person name="Ohm R.A."/>
            <person name="Ortiz-Santana B."/>
            <person name="Ovrebo C."/>
            <person name="Racz N."/>
            <person name="Riley R."/>
            <person name="Savchenko A."/>
            <person name="Shiryaev A."/>
            <person name="Soop K."/>
            <person name="Spirin V."/>
            <person name="Szebenyi C."/>
            <person name="Tomsovsky M."/>
            <person name="Tulloss R.E."/>
            <person name="Uehling J."/>
            <person name="Grigoriev I.V."/>
            <person name="Vagvolgyi C."/>
            <person name="Papp T."/>
            <person name="Martin F.M."/>
            <person name="Miettinen O."/>
            <person name="Hibbett D.S."/>
            <person name="Nagy L.G."/>
        </authorList>
    </citation>
    <scope>NUCLEOTIDE SEQUENCE [LARGE SCALE GENOMIC DNA]</scope>
    <source>
        <strain evidence="2 3">CBS 121175</strain>
    </source>
</reference>
<gene>
    <name evidence="2" type="ORF">FA15DRAFT_565080</name>
</gene>
<feature type="non-terminal residue" evidence="2">
    <location>
        <position position="1"/>
    </location>
</feature>
<feature type="non-terminal residue" evidence="2">
    <location>
        <position position="366"/>
    </location>
</feature>
<evidence type="ECO:0000259" key="1">
    <source>
        <dbReference type="Pfam" id="PF20231"/>
    </source>
</evidence>
<dbReference type="AlphaFoldDB" id="A0A5C3KLL1"/>
<dbReference type="InterPro" id="IPR046496">
    <property type="entry name" value="DUF6589"/>
</dbReference>
<sequence>LQKVLSQEIQELSQKTTGLHFNATHATSDALYDSFMDVAATKMADKGPTLWKMFGTLLNLDSSRRRISRKNLEKDREPRVLARSEKERKWGRLQKEDKRRLRAIERNESLVVIKQVVCISIVLQSNNEHCNYLQSILGLFFHSATVPEKVVKTLSHSGLSISTTSINRMIKSLSTEATRKIRATAQTLKAAFAYNNFNQSFKVAAPTIERPSTFVSATSATLIPLYNGREEKLLNLNAMLCSEKLWAKNPRNPFPTEPLDTRTVYDLLNKLHMNAPTIVCQGECLFKFDQRFAFHICEILIHQAGGLFSNYKKCNTEPTPVNQIPLHQSIQVPCRAMKIKESTNDGNVQVIKNLLRQGGLAEPEDD</sequence>
<feature type="domain" description="DUF6589" evidence="1">
    <location>
        <begin position="288"/>
        <end position="364"/>
    </location>
</feature>
<dbReference type="STRING" id="230819.A0A5C3KLL1"/>
<organism evidence="2 3">
    <name type="scientific">Coprinopsis marcescibilis</name>
    <name type="common">Agaric fungus</name>
    <name type="synonym">Psathyrella marcescibilis</name>
    <dbReference type="NCBI Taxonomy" id="230819"/>
    <lineage>
        <taxon>Eukaryota</taxon>
        <taxon>Fungi</taxon>
        <taxon>Dikarya</taxon>
        <taxon>Basidiomycota</taxon>
        <taxon>Agaricomycotina</taxon>
        <taxon>Agaricomycetes</taxon>
        <taxon>Agaricomycetidae</taxon>
        <taxon>Agaricales</taxon>
        <taxon>Agaricineae</taxon>
        <taxon>Psathyrellaceae</taxon>
        <taxon>Coprinopsis</taxon>
    </lineage>
</organism>